<gene>
    <name evidence="3" type="ORF">M441DRAFT_60499</name>
</gene>
<keyword evidence="4" id="KW-1185">Reference proteome</keyword>
<evidence type="ECO:0000259" key="2">
    <source>
        <dbReference type="SMART" id="SM00974"/>
    </source>
</evidence>
<feature type="domain" description="Bacteriophage T5 Orf172 DNA-binding" evidence="2">
    <location>
        <begin position="450"/>
        <end position="538"/>
    </location>
</feature>
<proteinExistence type="predicted"/>
<evidence type="ECO:0000256" key="1">
    <source>
        <dbReference type="SAM" id="MobiDB-lite"/>
    </source>
</evidence>
<dbReference type="Proteomes" id="UP000240493">
    <property type="component" value="Unassembled WGS sequence"/>
</dbReference>
<dbReference type="EMBL" id="KZ679266">
    <property type="protein sequence ID" value="PTB38239.1"/>
    <property type="molecule type" value="Genomic_DNA"/>
</dbReference>
<dbReference type="SMART" id="SM00974">
    <property type="entry name" value="T5orf172"/>
    <property type="match status" value="1"/>
</dbReference>
<accession>A0A2T3Z087</accession>
<reference evidence="3 4" key="1">
    <citation type="submission" date="2016-07" db="EMBL/GenBank/DDBJ databases">
        <title>Multiple horizontal gene transfer events from other fungi enriched the ability of initially mycotrophic Trichoderma (Ascomycota) to feed on dead plant biomass.</title>
        <authorList>
            <consortium name="DOE Joint Genome Institute"/>
            <person name="Aerts A."/>
            <person name="Atanasova L."/>
            <person name="Chenthamara K."/>
            <person name="Zhang J."/>
            <person name="Grujic M."/>
            <person name="Henrissat B."/>
            <person name="Kuo A."/>
            <person name="Salamov A."/>
            <person name="Lipzen A."/>
            <person name="Labutti K."/>
            <person name="Barry K."/>
            <person name="Miao Y."/>
            <person name="Rahimi M.J."/>
            <person name="Shen Q."/>
            <person name="Grigoriev I.V."/>
            <person name="Kubicek C.P."/>
            <person name="Druzhinina I.S."/>
        </authorList>
    </citation>
    <scope>NUCLEOTIDE SEQUENCE [LARGE SCALE GENOMIC DNA]</scope>
    <source>
        <strain evidence="3 4">CBS 433.97</strain>
    </source>
</reference>
<organism evidence="3 4">
    <name type="scientific">Trichoderma asperellum (strain ATCC 204424 / CBS 433.97 / NBRC 101777)</name>
    <dbReference type="NCBI Taxonomy" id="1042311"/>
    <lineage>
        <taxon>Eukaryota</taxon>
        <taxon>Fungi</taxon>
        <taxon>Dikarya</taxon>
        <taxon>Ascomycota</taxon>
        <taxon>Pezizomycotina</taxon>
        <taxon>Sordariomycetes</taxon>
        <taxon>Hypocreomycetidae</taxon>
        <taxon>Hypocreales</taxon>
        <taxon>Hypocreaceae</taxon>
        <taxon>Trichoderma</taxon>
    </lineage>
</organism>
<dbReference type="OrthoDB" id="4719713at2759"/>
<feature type="region of interest" description="Disordered" evidence="1">
    <location>
        <begin position="114"/>
        <end position="141"/>
    </location>
</feature>
<name>A0A2T3Z087_TRIA4</name>
<protein>
    <recommendedName>
        <fullName evidence="2">Bacteriophage T5 Orf172 DNA-binding domain-containing protein</fullName>
    </recommendedName>
</protein>
<dbReference type="InterPro" id="IPR018306">
    <property type="entry name" value="Phage_T5_Orf172_DNA-bd"/>
</dbReference>
<feature type="compositionally biased region" description="Low complexity" evidence="1">
    <location>
        <begin position="123"/>
        <end position="132"/>
    </location>
</feature>
<dbReference type="AlphaFoldDB" id="A0A2T3Z087"/>
<evidence type="ECO:0000313" key="4">
    <source>
        <dbReference type="Proteomes" id="UP000240493"/>
    </source>
</evidence>
<evidence type="ECO:0000313" key="3">
    <source>
        <dbReference type="EMBL" id="PTB38239.1"/>
    </source>
</evidence>
<sequence>MAFESEPQNPVFKVLAEIQRYTDVCPNPEDSDFYTCRAMRKDGGRCRNPPCTQHERYHSPSLMSEFRNMTECPDTESFYNKLETFITYSHCKRWHRWPALASFERWKKERIAARSNTRQRYMPASRPAAPARPSTPPPTIQPTTTTVIQPLTAAALQQLPSTPTRFVPSTASATSDGGDSVDDSILETRSVTSNGSTFLSSLPNTPPRNGLISGMEIDDIAEEVIIQEDGADWTAANAARARANADNSPSPSSKSIADVDMDTVEEIVAPVDLSNRISASADKLTATIERLATFLEEKIIEKEVASERKEVEREDVIEEAAVNKETVISNETASVETIKETITKQETEEKDNLEEGHENVVVKYQIKRKAVPEANDVGKVQDLASTSDVPDTVVTEEDTSAKEKVIDGLGIISLHRNGSLRDHSPVFQVINSHPTVDKMKEGVVYILEHKDNPSLFKIGWSSKSAEERLKQPNNCYGINTKVIYETQRFAGAPHAEKLAQVILRHANIRVLSCEKCKGGHREWFSANGETVRRTVMQVEEFVQMPAYTLQDGEYKLSPEVYSRVVRQMCDFSIDKMGELMHGKIGVNEAAKSTIVLCETISLAPITPPEISRPSTTGGFFEMHEANESFASLSSQTSGSKARLSAGTKVARKLKHFVAAKNTVKEYLTRSRGTTPEVEGNEKRALGSVFVDLKDKARGIGTKARQDVREFRRDFKEELRRKNDDEAE</sequence>
<dbReference type="Pfam" id="PF10544">
    <property type="entry name" value="T5orf172"/>
    <property type="match status" value="1"/>
</dbReference>